<dbReference type="InterPro" id="IPR029526">
    <property type="entry name" value="PGBD"/>
</dbReference>
<dbReference type="EMBL" id="CABPRJ010001493">
    <property type="protein sequence ID" value="VVC38703.1"/>
    <property type="molecule type" value="Genomic_DNA"/>
</dbReference>
<evidence type="ECO:0000313" key="2">
    <source>
        <dbReference type="EMBL" id="VVC38703.1"/>
    </source>
</evidence>
<protein>
    <submittedName>
        <fullName evidence="2">PiggyBac transposable element-derived protein</fullName>
    </submittedName>
</protein>
<feature type="domain" description="PiggyBac transposable element-derived protein" evidence="1">
    <location>
        <begin position="10"/>
        <end position="90"/>
    </location>
</feature>
<reference evidence="2 3" key="1">
    <citation type="submission" date="2019-08" db="EMBL/GenBank/DDBJ databases">
        <authorList>
            <person name="Alioto T."/>
            <person name="Alioto T."/>
            <person name="Gomez Garrido J."/>
        </authorList>
    </citation>
    <scope>NUCLEOTIDE SEQUENCE [LARGE SCALE GENOMIC DNA]</scope>
</reference>
<dbReference type="AlphaFoldDB" id="A0A5E4N1Z7"/>
<sequence>MMMFCLAHFQMLMTPTKTDWQRKEADIGQSVSNKVVLELVEPYLDEGRCLFVDYWYKSIDLAEKLLDRNTHDVETLRANRKRNLEEVTNKN</sequence>
<evidence type="ECO:0000313" key="3">
    <source>
        <dbReference type="Proteomes" id="UP000325440"/>
    </source>
</evidence>
<evidence type="ECO:0000259" key="1">
    <source>
        <dbReference type="Pfam" id="PF13843"/>
    </source>
</evidence>
<accession>A0A5E4N1Z7</accession>
<keyword evidence="3" id="KW-1185">Reference proteome</keyword>
<dbReference type="Proteomes" id="UP000325440">
    <property type="component" value="Unassembled WGS sequence"/>
</dbReference>
<gene>
    <name evidence="2" type="ORF">CINCED_3A019981</name>
</gene>
<organism evidence="2 3">
    <name type="scientific">Cinara cedri</name>
    <dbReference type="NCBI Taxonomy" id="506608"/>
    <lineage>
        <taxon>Eukaryota</taxon>
        <taxon>Metazoa</taxon>
        <taxon>Ecdysozoa</taxon>
        <taxon>Arthropoda</taxon>
        <taxon>Hexapoda</taxon>
        <taxon>Insecta</taxon>
        <taxon>Pterygota</taxon>
        <taxon>Neoptera</taxon>
        <taxon>Paraneoptera</taxon>
        <taxon>Hemiptera</taxon>
        <taxon>Sternorrhyncha</taxon>
        <taxon>Aphidomorpha</taxon>
        <taxon>Aphidoidea</taxon>
        <taxon>Aphididae</taxon>
        <taxon>Lachninae</taxon>
        <taxon>Cinara</taxon>
    </lineage>
</organism>
<name>A0A5E4N1Z7_9HEMI</name>
<proteinExistence type="predicted"/>
<dbReference type="OrthoDB" id="6602042at2759"/>
<dbReference type="Pfam" id="PF13843">
    <property type="entry name" value="DDE_Tnp_1_7"/>
    <property type="match status" value="1"/>
</dbReference>